<gene>
    <name evidence="5" type="ORF">A6A03_04185</name>
</gene>
<dbReference type="PANTHER" id="PTHR43270:SF12">
    <property type="entry name" value="SUCCINYL-DIAMINOPIMELATE DESUCCINYLASE"/>
    <property type="match status" value="1"/>
</dbReference>
<dbReference type="SUPFAM" id="SSF53187">
    <property type="entry name" value="Zn-dependent exopeptidases"/>
    <property type="match status" value="1"/>
</dbReference>
<dbReference type="STRING" id="1707952.A6A03_04185"/>
<dbReference type="GO" id="GO:0006508">
    <property type="term" value="P:proteolysis"/>
    <property type="evidence" value="ECO:0007669"/>
    <property type="project" value="UniProtKB-KW"/>
</dbReference>
<accession>A0A178M146</accession>
<dbReference type="Pfam" id="PF07687">
    <property type="entry name" value="M20_dimer"/>
    <property type="match status" value="1"/>
</dbReference>
<evidence type="ECO:0000256" key="3">
    <source>
        <dbReference type="ARBA" id="ARBA00022801"/>
    </source>
</evidence>
<evidence type="ECO:0000256" key="2">
    <source>
        <dbReference type="ARBA" id="ARBA00022723"/>
    </source>
</evidence>
<dbReference type="NCBIfam" id="NF006053">
    <property type="entry name" value="PRK08201.1"/>
    <property type="match status" value="1"/>
</dbReference>
<comment type="caution">
    <text evidence="5">The sequence shown here is derived from an EMBL/GenBank/DDBJ whole genome shotgun (WGS) entry which is preliminary data.</text>
</comment>
<evidence type="ECO:0000259" key="4">
    <source>
        <dbReference type="Pfam" id="PF07687"/>
    </source>
</evidence>
<dbReference type="FunFam" id="3.30.70.360:FF:000016">
    <property type="entry name" value="Peptidase family M20/M25/M40"/>
    <property type="match status" value="1"/>
</dbReference>
<name>A0A178M146_9CHLR</name>
<dbReference type="InterPro" id="IPR051458">
    <property type="entry name" value="Cyt/Met_Dipeptidase"/>
</dbReference>
<proteinExistence type="predicted"/>
<dbReference type="OrthoDB" id="9761532at2"/>
<dbReference type="GO" id="GO:0008233">
    <property type="term" value="F:peptidase activity"/>
    <property type="evidence" value="ECO:0007669"/>
    <property type="project" value="UniProtKB-KW"/>
</dbReference>
<keyword evidence="2" id="KW-0479">Metal-binding</keyword>
<dbReference type="EMBL" id="LWQS01000093">
    <property type="protein sequence ID" value="OAN40519.1"/>
    <property type="molecule type" value="Genomic_DNA"/>
</dbReference>
<keyword evidence="3" id="KW-0378">Hydrolase</keyword>
<dbReference type="PANTHER" id="PTHR43270">
    <property type="entry name" value="BETA-ALA-HIS DIPEPTIDASE"/>
    <property type="match status" value="1"/>
</dbReference>
<protein>
    <submittedName>
        <fullName evidence="5">Peptidase M20</fullName>
    </submittedName>
</protein>
<dbReference type="RefSeq" id="WP_066790786.1">
    <property type="nucleotide sequence ID" value="NZ_LWQS01000093.1"/>
</dbReference>
<organism evidence="5 6">
    <name type="scientific">Chloroflexus islandicus</name>
    <dbReference type="NCBI Taxonomy" id="1707952"/>
    <lineage>
        <taxon>Bacteria</taxon>
        <taxon>Bacillati</taxon>
        <taxon>Chloroflexota</taxon>
        <taxon>Chloroflexia</taxon>
        <taxon>Chloroflexales</taxon>
        <taxon>Chloroflexineae</taxon>
        <taxon>Chloroflexaceae</taxon>
        <taxon>Chloroflexus</taxon>
    </lineage>
</organism>
<dbReference type="GO" id="GO:0046872">
    <property type="term" value="F:metal ion binding"/>
    <property type="evidence" value="ECO:0007669"/>
    <property type="project" value="UniProtKB-KW"/>
</dbReference>
<dbReference type="AlphaFoldDB" id="A0A178M146"/>
<sequence length="455" mass="50594">MPDWKSYLAEHQDRFLAELVDFLRIPSVSAISEHAGDVLRAAEWVANRLTAAGMEHVAILPTGGHPVVYADWLHAPGKPTVLIYGHFDVQPVDPLHLWTHPPFEPHIENDRIYARGASDDKGNMLIPILAVEALLQSSGALPVNVKFFFEGQEEIGSPQIPAFLQHERERFACDMVLSSDGGQWSEEQPLILVGLRGGCGIQIDVRAAKMDLHSGMYGGVVQNPIHALVQILASMRSDDGMITIPGFYDQVRPLTPADRERIAAIPFDEEKLKETLGVPALFGEAGFTPREREWVRPTLEVNGIWGGFQQEGIKTVLPAEAHAKITCRLVPDQDPQVILELLQAHIKRHTPPGVTVTVTPLAFQAYPYLIPEDDPGNVAVREVLVEMYGREPYYVRSGGSIPVCTLFQRQLGAYTSSFAFGLDDERVHSPDEFFRLSSFRKGQIAYCKLLERLGR</sequence>
<evidence type="ECO:0000313" key="5">
    <source>
        <dbReference type="EMBL" id="OAN40519.1"/>
    </source>
</evidence>
<dbReference type="NCBIfam" id="NF005914">
    <property type="entry name" value="PRK07907.1"/>
    <property type="match status" value="1"/>
</dbReference>
<dbReference type="Proteomes" id="UP000078287">
    <property type="component" value="Unassembled WGS sequence"/>
</dbReference>
<dbReference type="InterPro" id="IPR002933">
    <property type="entry name" value="Peptidase_M20"/>
</dbReference>
<evidence type="ECO:0000256" key="1">
    <source>
        <dbReference type="ARBA" id="ARBA00022670"/>
    </source>
</evidence>
<dbReference type="Gene3D" id="3.30.70.360">
    <property type="match status" value="1"/>
</dbReference>
<reference evidence="5 6" key="1">
    <citation type="submission" date="2016-04" db="EMBL/GenBank/DDBJ databases">
        <title>Chloroflexus islandicus sp. nov., a thermophilic filamentous anoxygenic phototrophic bacterium from geyser Strokkur (Iceland).</title>
        <authorList>
            <person name="Gaisin V.A."/>
            <person name="Kalashnikov A.M."/>
            <person name="Sukhacheva M.V."/>
            <person name="Grouzdev D.S."/>
            <person name="Ivanov T.M."/>
            <person name="Kuznetsov B."/>
            <person name="Gorlenko V.M."/>
        </authorList>
    </citation>
    <scope>NUCLEOTIDE SEQUENCE [LARGE SCALE GENOMIC DNA]</scope>
    <source>
        <strain evidence="6">isl-2</strain>
    </source>
</reference>
<dbReference type="Pfam" id="PF01546">
    <property type="entry name" value="Peptidase_M20"/>
    <property type="match status" value="1"/>
</dbReference>
<keyword evidence="6" id="KW-1185">Reference proteome</keyword>
<dbReference type="CDD" id="cd05680">
    <property type="entry name" value="M20_dipept_like"/>
    <property type="match status" value="1"/>
</dbReference>
<dbReference type="Gene3D" id="3.40.630.10">
    <property type="entry name" value="Zn peptidases"/>
    <property type="match status" value="1"/>
</dbReference>
<dbReference type="NCBIfam" id="NF006579">
    <property type="entry name" value="PRK09104.1"/>
    <property type="match status" value="1"/>
</dbReference>
<dbReference type="InterPro" id="IPR011650">
    <property type="entry name" value="Peptidase_M20_dimer"/>
</dbReference>
<feature type="domain" description="Peptidase M20 dimerisation" evidence="4">
    <location>
        <begin position="194"/>
        <end position="353"/>
    </location>
</feature>
<evidence type="ECO:0000313" key="6">
    <source>
        <dbReference type="Proteomes" id="UP000078287"/>
    </source>
</evidence>
<keyword evidence="1" id="KW-0645">Protease</keyword>